<dbReference type="EMBL" id="CATOUU010000865">
    <property type="protein sequence ID" value="CAI9955469.1"/>
    <property type="molecule type" value="Genomic_DNA"/>
</dbReference>
<accession>A0AA86QAB4</accession>
<reference evidence="1" key="1">
    <citation type="submission" date="2023-06" db="EMBL/GenBank/DDBJ databases">
        <authorList>
            <person name="Kurt Z."/>
        </authorList>
    </citation>
    <scope>NUCLEOTIDE SEQUENCE</scope>
</reference>
<reference evidence="2 3" key="2">
    <citation type="submission" date="2024-07" db="EMBL/GenBank/DDBJ databases">
        <authorList>
            <person name="Akdeniz Z."/>
        </authorList>
    </citation>
    <scope>NUCLEOTIDE SEQUENCE [LARGE SCALE GENOMIC DNA]</scope>
</reference>
<name>A0AA86QAB4_9EUKA</name>
<dbReference type="EMBL" id="CAXDID020000010">
    <property type="protein sequence ID" value="CAL5979154.1"/>
    <property type="molecule type" value="Genomic_DNA"/>
</dbReference>
<evidence type="ECO:0000313" key="1">
    <source>
        <dbReference type="EMBL" id="CAI9955469.1"/>
    </source>
</evidence>
<keyword evidence="3" id="KW-1185">Reference proteome</keyword>
<proteinExistence type="predicted"/>
<dbReference type="Proteomes" id="UP001642409">
    <property type="component" value="Unassembled WGS sequence"/>
</dbReference>
<evidence type="ECO:0000313" key="3">
    <source>
        <dbReference type="Proteomes" id="UP001642409"/>
    </source>
</evidence>
<dbReference type="AlphaFoldDB" id="A0AA86QAB4"/>
<protein>
    <submittedName>
        <fullName evidence="2">Hypothetical_protein</fullName>
    </submittedName>
</protein>
<sequence>MIFILSSQIQIIPKLSQTCTNEVLRGNTIVNFCVHRQDASSITINQVVRFQRNRITNLFIGIELIQSSQINIQIYLPTISSFYLFGQTNQIKVLECLLNSSIVEQVEKAAAICTVCNIDIQASTIVFIASGQNISGLVYESLNQIVINQTFIQLRFTAYISAGLAFQVNYILAQFNLIATKIACNNFINSADNGYFVSYLQLQSIQQINISQVYLCTNIISRFGQNVINICIWY</sequence>
<organism evidence="1">
    <name type="scientific">Hexamita inflata</name>
    <dbReference type="NCBI Taxonomy" id="28002"/>
    <lineage>
        <taxon>Eukaryota</taxon>
        <taxon>Metamonada</taxon>
        <taxon>Diplomonadida</taxon>
        <taxon>Hexamitidae</taxon>
        <taxon>Hexamitinae</taxon>
        <taxon>Hexamita</taxon>
    </lineage>
</organism>
<gene>
    <name evidence="1" type="ORF">HINF_LOCUS43114</name>
    <name evidence="2" type="ORF">HINF_LOCUS5301</name>
</gene>
<comment type="caution">
    <text evidence="1">The sequence shown here is derived from an EMBL/GenBank/DDBJ whole genome shotgun (WGS) entry which is preliminary data.</text>
</comment>
<evidence type="ECO:0000313" key="2">
    <source>
        <dbReference type="EMBL" id="CAL5979154.1"/>
    </source>
</evidence>